<evidence type="ECO:0000259" key="6">
    <source>
        <dbReference type="Pfam" id="PF13193"/>
    </source>
</evidence>
<dbReference type="PROSITE" id="PS00455">
    <property type="entry name" value="AMP_BINDING"/>
    <property type="match status" value="1"/>
</dbReference>
<evidence type="ECO:0000259" key="5">
    <source>
        <dbReference type="Pfam" id="PF00501"/>
    </source>
</evidence>
<dbReference type="InterPro" id="IPR000873">
    <property type="entry name" value="AMP-dep_synth/lig_dom"/>
</dbReference>
<dbReference type="FunFam" id="3.30.300.30:FF:000007">
    <property type="entry name" value="4-coumarate--CoA ligase 2"/>
    <property type="match status" value="1"/>
</dbReference>
<dbReference type="Gene3D" id="3.30.300.30">
    <property type="match status" value="1"/>
</dbReference>
<name>A0AAJ7VYG2_CEPCN</name>
<feature type="domain" description="AMP-dependent synthetase/ligase" evidence="5">
    <location>
        <begin position="92"/>
        <end position="430"/>
    </location>
</feature>
<comment type="subcellular location">
    <subcellularLocation>
        <location evidence="1">Peroxisome</location>
    </subcellularLocation>
</comment>
<sequence length="571" mass="64014">MYITMYIHNVYFWLLSFRISRKLYEITVEWKIERKMEKQDKILYGSPALPVPKICIGQWILERLQQNQNRILQVDAASGEFLKSEDILVKSIKLAEALRFRGIKAADRVSISSENHPNWLIPMCATFYLGAVLAPFNPAYAEGEVRNTFEISKPSIIFVSRRTEKLISQVVQTLSWTVELIQLDDEAMSTNISTLKSILERPGYIPDALAYRAESVPNPNKQEAFILYSSGTTGLSKGVMLSHKNMLTTIYFLQNKVLRLQGNDTMLLLLPFYHGYGQGMLLTVLLAGVKFVVMNSFQPETFLNSIQKYRITHLPVVPSVMVFLAKHPIVRSYDFSNVKEIICGAASLSQDVLEAVTNNTGVKCIRNAYGMTELSIAVCVNSKENKNSMAVGTIAPGMQAKIVDIETGAVLGRYQHGELCCKGDQVMLGYRGNPKATAETIDADGWLHTGDVAYYDQDGYIFIVDRLKELIKYKGFQIAPAELEDILLSHPGVKDAAVIGKPDELCGEVPLAFVVKQVGYDVSAQEIRQFVDSKLSPQKWLRGGVHFLEDIPKNATGKILRRELKKLLAKL</sequence>
<dbReference type="RefSeq" id="XP_024937867.1">
    <property type="nucleotide sequence ID" value="XM_025082099.1"/>
</dbReference>
<feature type="domain" description="AMP-binding enzyme C-terminal" evidence="6">
    <location>
        <begin position="482"/>
        <end position="558"/>
    </location>
</feature>
<reference evidence="8 9" key="1">
    <citation type="submission" date="2025-04" db="UniProtKB">
        <authorList>
            <consortium name="RefSeq"/>
        </authorList>
    </citation>
    <scope>IDENTIFICATION</scope>
</reference>
<dbReference type="Pfam" id="PF13193">
    <property type="entry name" value="AMP-binding_C"/>
    <property type="match status" value="1"/>
</dbReference>
<dbReference type="InterPro" id="IPR025110">
    <property type="entry name" value="AMP-bd_C"/>
</dbReference>
<dbReference type="Gene3D" id="2.30.38.10">
    <property type="entry name" value="Luciferase, Domain 3"/>
    <property type="match status" value="1"/>
</dbReference>
<evidence type="ECO:0000313" key="10">
    <source>
        <dbReference type="RefSeq" id="XP_024937865.1"/>
    </source>
</evidence>
<dbReference type="RefSeq" id="XP_015589272.1">
    <property type="nucleotide sequence ID" value="XM_015733786.2"/>
</dbReference>
<gene>
    <name evidence="8 9 10 11 12" type="primary">LOC107264946</name>
</gene>
<dbReference type="Pfam" id="PF00501">
    <property type="entry name" value="AMP-binding"/>
    <property type="match status" value="1"/>
</dbReference>
<protein>
    <submittedName>
        <fullName evidence="8 9">Luciferin 4-monooxygenase isoform X1</fullName>
    </submittedName>
</protein>
<evidence type="ECO:0000256" key="1">
    <source>
        <dbReference type="ARBA" id="ARBA00004275"/>
    </source>
</evidence>
<dbReference type="Proteomes" id="UP000694920">
    <property type="component" value="Unplaced"/>
</dbReference>
<evidence type="ECO:0000313" key="7">
    <source>
        <dbReference type="Proteomes" id="UP000694920"/>
    </source>
</evidence>
<accession>A0AAJ7VYG2</accession>
<dbReference type="PANTHER" id="PTHR24096:SF149">
    <property type="entry name" value="AMP-BINDING DOMAIN-CONTAINING PROTEIN-RELATED"/>
    <property type="match status" value="1"/>
</dbReference>
<dbReference type="PANTHER" id="PTHR24096">
    <property type="entry name" value="LONG-CHAIN-FATTY-ACID--COA LIGASE"/>
    <property type="match status" value="1"/>
</dbReference>
<dbReference type="RefSeq" id="XP_024937865.1">
    <property type="nucleotide sequence ID" value="XM_025082097.1"/>
</dbReference>
<dbReference type="RefSeq" id="XP_024937864.1">
    <property type="nucleotide sequence ID" value="XM_025082096.1"/>
</dbReference>
<dbReference type="KEGG" id="ccin:107264946"/>
<dbReference type="AlphaFoldDB" id="A0AAJ7VYG2"/>
<evidence type="ECO:0000256" key="4">
    <source>
        <dbReference type="ARBA" id="ARBA00023140"/>
    </source>
</evidence>
<dbReference type="InterPro" id="IPR045851">
    <property type="entry name" value="AMP-bd_C_sf"/>
</dbReference>
<evidence type="ECO:0000313" key="9">
    <source>
        <dbReference type="RefSeq" id="XP_024937864.1"/>
    </source>
</evidence>
<evidence type="ECO:0000256" key="2">
    <source>
        <dbReference type="ARBA" id="ARBA00006432"/>
    </source>
</evidence>
<proteinExistence type="inferred from homology"/>
<dbReference type="SUPFAM" id="SSF56801">
    <property type="entry name" value="Acetyl-CoA synthetase-like"/>
    <property type="match status" value="1"/>
</dbReference>
<evidence type="ECO:0000256" key="3">
    <source>
        <dbReference type="ARBA" id="ARBA00022598"/>
    </source>
</evidence>
<evidence type="ECO:0000313" key="11">
    <source>
        <dbReference type="RefSeq" id="XP_024937866.1"/>
    </source>
</evidence>
<dbReference type="CDD" id="cd05911">
    <property type="entry name" value="Firefly_Luc_like"/>
    <property type="match status" value="1"/>
</dbReference>
<dbReference type="RefSeq" id="XP_024937866.1">
    <property type="nucleotide sequence ID" value="XM_025082098.1"/>
</dbReference>
<dbReference type="GO" id="GO:0016405">
    <property type="term" value="F:CoA-ligase activity"/>
    <property type="evidence" value="ECO:0007669"/>
    <property type="project" value="TreeGrafter"/>
</dbReference>
<organism evidence="7 10">
    <name type="scientific">Cephus cinctus</name>
    <name type="common">Wheat stem sawfly</name>
    <dbReference type="NCBI Taxonomy" id="211228"/>
    <lineage>
        <taxon>Eukaryota</taxon>
        <taxon>Metazoa</taxon>
        <taxon>Ecdysozoa</taxon>
        <taxon>Arthropoda</taxon>
        <taxon>Hexapoda</taxon>
        <taxon>Insecta</taxon>
        <taxon>Pterygota</taxon>
        <taxon>Neoptera</taxon>
        <taxon>Endopterygota</taxon>
        <taxon>Hymenoptera</taxon>
        <taxon>Cephoidea</taxon>
        <taxon>Cephidae</taxon>
        <taxon>Cephus</taxon>
    </lineage>
</organism>
<keyword evidence="7" id="KW-1185">Reference proteome</keyword>
<dbReference type="GeneID" id="107264946"/>
<comment type="similarity">
    <text evidence="2">Belongs to the ATP-dependent AMP-binding enzyme family.</text>
</comment>
<keyword evidence="3" id="KW-0436">Ligase</keyword>
<dbReference type="InterPro" id="IPR020845">
    <property type="entry name" value="AMP-binding_CS"/>
</dbReference>
<dbReference type="GO" id="GO:0005777">
    <property type="term" value="C:peroxisome"/>
    <property type="evidence" value="ECO:0007669"/>
    <property type="project" value="UniProtKB-SubCell"/>
</dbReference>
<evidence type="ECO:0000313" key="8">
    <source>
        <dbReference type="RefSeq" id="XP_015589272.1"/>
    </source>
</evidence>
<keyword evidence="4" id="KW-0576">Peroxisome</keyword>
<evidence type="ECO:0000313" key="12">
    <source>
        <dbReference type="RefSeq" id="XP_024937867.1"/>
    </source>
</evidence>
<dbReference type="Gene3D" id="3.40.50.980">
    <property type="match status" value="2"/>
</dbReference>